<dbReference type="Proteomes" id="UP001595556">
    <property type="component" value="Unassembled WGS sequence"/>
</dbReference>
<dbReference type="PANTHER" id="PTHR43798">
    <property type="entry name" value="MONOACYLGLYCEROL LIPASE"/>
    <property type="match status" value="1"/>
</dbReference>
<accession>A0ABV7H783</accession>
<organism evidence="2 3">
    <name type="scientific">Piscinibacterium candidicorallinum</name>
    <dbReference type="NCBI Taxonomy" id="1793872"/>
    <lineage>
        <taxon>Bacteria</taxon>
        <taxon>Pseudomonadati</taxon>
        <taxon>Pseudomonadota</taxon>
        <taxon>Betaproteobacteria</taxon>
        <taxon>Burkholderiales</taxon>
        <taxon>Piscinibacterium</taxon>
    </lineage>
</organism>
<evidence type="ECO:0000259" key="1">
    <source>
        <dbReference type="Pfam" id="PF00561"/>
    </source>
</evidence>
<gene>
    <name evidence="2" type="ORF">ACFOEN_06000</name>
</gene>
<evidence type="ECO:0000313" key="2">
    <source>
        <dbReference type="EMBL" id="MFC3147192.1"/>
    </source>
</evidence>
<protein>
    <submittedName>
        <fullName evidence="2">Alpha/beta fold hydrolase</fullName>
    </submittedName>
</protein>
<reference evidence="3" key="1">
    <citation type="journal article" date="2019" name="Int. J. Syst. Evol. Microbiol.">
        <title>The Global Catalogue of Microorganisms (GCM) 10K type strain sequencing project: providing services to taxonomists for standard genome sequencing and annotation.</title>
        <authorList>
            <consortium name="The Broad Institute Genomics Platform"/>
            <consortium name="The Broad Institute Genome Sequencing Center for Infectious Disease"/>
            <person name="Wu L."/>
            <person name="Ma J."/>
        </authorList>
    </citation>
    <scope>NUCLEOTIDE SEQUENCE [LARGE SCALE GENOMIC DNA]</scope>
    <source>
        <strain evidence="3">KCTC 52168</strain>
    </source>
</reference>
<dbReference type="Pfam" id="PF00561">
    <property type="entry name" value="Abhydrolase_1"/>
    <property type="match status" value="1"/>
</dbReference>
<name>A0ABV7H783_9BURK</name>
<dbReference type="GO" id="GO:0016787">
    <property type="term" value="F:hydrolase activity"/>
    <property type="evidence" value="ECO:0007669"/>
    <property type="project" value="UniProtKB-KW"/>
</dbReference>
<dbReference type="SUPFAM" id="SSF53474">
    <property type="entry name" value="alpha/beta-Hydrolases"/>
    <property type="match status" value="1"/>
</dbReference>
<sequence length="303" mass="33252">MSTTELFDLPLQHAAGEGGVRIAYRTAGQGRPLLLMHGHPQTHVLWHKVWAELTARFTCVAIDLRGYGDSDKPEGAPPHTAYSKRTMAADALTVMRALGHECFAVLAHDRGARVAHRLALDHPLAVQRLMLLDIAPTLDMYRGATETFARLYYHWFFLIQPAPYPETLIGQDPAYYVRKTMAGRFGATGDTGFGPFDPCAMAEYERASRTPGWAHAVCEDYRAAATIDLAHDEADRAAGRKIECPLSVIVGANGVVSRLFDAQALWARQARGVEFAVSPGGHYVPEEAPAFLLERALPFLSAI</sequence>
<proteinExistence type="predicted"/>
<dbReference type="RefSeq" id="WP_377302001.1">
    <property type="nucleotide sequence ID" value="NZ_CP180191.1"/>
</dbReference>
<comment type="caution">
    <text evidence="2">The sequence shown here is derived from an EMBL/GenBank/DDBJ whole genome shotgun (WGS) entry which is preliminary data.</text>
</comment>
<feature type="domain" description="AB hydrolase-1" evidence="1">
    <location>
        <begin position="32"/>
        <end position="160"/>
    </location>
</feature>
<keyword evidence="3" id="KW-1185">Reference proteome</keyword>
<dbReference type="InterPro" id="IPR029058">
    <property type="entry name" value="AB_hydrolase_fold"/>
</dbReference>
<evidence type="ECO:0000313" key="3">
    <source>
        <dbReference type="Proteomes" id="UP001595556"/>
    </source>
</evidence>
<dbReference type="Gene3D" id="3.40.50.1820">
    <property type="entry name" value="alpha/beta hydrolase"/>
    <property type="match status" value="1"/>
</dbReference>
<keyword evidence="2" id="KW-0378">Hydrolase</keyword>
<dbReference type="InterPro" id="IPR050266">
    <property type="entry name" value="AB_hydrolase_sf"/>
</dbReference>
<dbReference type="EMBL" id="JBHRTI010000003">
    <property type="protein sequence ID" value="MFC3147192.1"/>
    <property type="molecule type" value="Genomic_DNA"/>
</dbReference>
<dbReference type="InterPro" id="IPR000073">
    <property type="entry name" value="AB_hydrolase_1"/>
</dbReference>